<keyword evidence="2" id="KW-0472">Membrane</keyword>
<feature type="transmembrane region" description="Helical" evidence="2">
    <location>
        <begin position="64"/>
        <end position="85"/>
    </location>
</feature>
<feature type="transmembrane region" description="Helical" evidence="2">
    <location>
        <begin position="119"/>
        <end position="137"/>
    </location>
</feature>
<feature type="transmembrane region" description="Helical" evidence="2">
    <location>
        <begin position="308"/>
        <end position="325"/>
    </location>
</feature>
<sequence length="740" mass="76521">MDVDRRDDRVGRERTGRPVGGAGVTAVHPAPGPVPGLLAVLAAGVGLAALLWVLAGVVGPGLTVRSVLAVAGLTALHCGLVALALPRAGAAVRLLVGAVVGLAVAGTAVWLSGVAGWAGLRWVVVAAPALAWLLPAARTGWRSPAEDRWARLTRHAPALWGLAGAWLLAAPVLADRIGPSAGAGPFRVYYVDVTWHIALTAEAMARAPEVYPWIPDVPIGYSWLFFGTLGLLGNATGATAAQLVLAVGPALMAVLVPVALAGCAWVVSRNRLAAALAPVLFAVMRGPVLATVEQVQQTPGWVLINRDSTNALVLAVVVVLVLQVRTPRGPRGARAASVLLLFLLTFAAAGGRGGAVLPVLGAVGLTWLAWLRDRDRRLLLTWSSVAVVVAVVGATLGVTRSSGSFRVEPLSFLPAGATVGHDGPLLQLASVAVMVAMTSALLLLHRWTPQAAAGQPALVGGALAGVLGLAVFGHPSFSQLYFFHACWPLLVVGLAVLLAGAVRALGPLVLVPVAAAVVATQLVSRPPAALSATSGPVRLALAAALVLAGLVVVGLAVARRRGGLWPVVWALPVLVLALQPWALPEVLHASVTVEAVPSDATVSDGQLAVMAELRERSDPEDLVVTNKHCLRGDVGDCDARWFTVAAFSERRVLVEGWSYDYTWTSSGNDTADYDDPELLAANDALIAAPSAAGCARMRAEGVRWVYVDEREAWSPALADVADLVASADDAALYRLHDDCG</sequence>
<feature type="transmembrane region" description="Helical" evidence="2">
    <location>
        <begin position="505"/>
        <end position="524"/>
    </location>
</feature>
<evidence type="ECO:0000313" key="5">
    <source>
        <dbReference type="Proteomes" id="UP000468828"/>
    </source>
</evidence>
<dbReference type="Proteomes" id="UP000471152">
    <property type="component" value="Unassembled WGS sequence"/>
</dbReference>
<organism evidence="4 6">
    <name type="scientific">Modestobacter muralis</name>
    <dbReference type="NCBI Taxonomy" id="1608614"/>
    <lineage>
        <taxon>Bacteria</taxon>
        <taxon>Bacillati</taxon>
        <taxon>Actinomycetota</taxon>
        <taxon>Actinomycetes</taxon>
        <taxon>Geodermatophilales</taxon>
        <taxon>Geodermatophilaceae</taxon>
        <taxon>Modestobacter</taxon>
    </lineage>
</organism>
<feature type="transmembrane region" description="Helical" evidence="2">
    <location>
        <begin position="425"/>
        <end position="444"/>
    </location>
</feature>
<dbReference type="AlphaFoldDB" id="A0A6P0HBT3"/>
<evidence type="ECO:0000313" key="4">
    <source>
        <dbReference type="EMBL" id="NEN52925.1"/>
    </source>
</evidence>
<keyword evidence="2" id="KW-1133">Transmembrane helix</keyword>
<feature type="transmembrane region" description="Helical" evidence="2">
    <location>
        <begin position="272"/>
        <end position="288"/>
    </location>
</feature>
<comment type="caution">
    <text evidence="4">The sequence shown here is derived from an EMBL/GenBank/DDBJ whole genome shotgun (WGS) entry which is preliminary data.</text>
</comment>
<feature type="transmembrane region" description="Helical" evidence="2">
    <location>
        <begin position="217"/>
        <end position="237"/>
    </location>
</feature>
<feature type="transmembrane region" description="Helical" evidence="2">
    <location>
        <begin position="564"/>
        <end position="583"/>
    </location>
</feature>
<feature type="transmembrane region" description="Helical" evidence="2">
    <location>
        <begin position="355"/>
        <end position="371"/>
    </location>
</feature>
<gene>
    <name evidence="4" type="ORF">G3R41_18630</name>
    <name evidence="3" type="ORF">GCU67_17980</name>
</gene>
<evidence type="ECO:0000313" key="3">
    <source>
        <dbReference type="EMBL" id="NEK96037.1"/>
    </source>
</evidence>
<feature type="transmembrane region" description="Helical" evidence="2">
    <location>
        <begin position="158"/>
        <end position="174"/>
    </location>
</feature>
<accession>A0A6P0HBT3</accession>
<feature type="transmembrane region" description="Helical" evidence="2">
    <location>
        <begin position="456"/>
        <end position="474"/>
    </location>
</feature>
<dbReference type="EMBL" id="JAAGWB010000055">
    <property type="protein sequence ID" value="NEN52925.1"/>
    <property type="molecule type" value="Genomic_DNA"/>
</dbReference>
<evidence type="ECO:0000256" key="2">
    <source>
        <dbReference type="SAM" id="Phobius"/>
    </source>
</evidence>
<feature type="compositionally biased region" description="Basic and acidic residues" evidence="1">
    <location>
        <begin position="1"/>
        <end position="16"/>
    </location>
</feature>
<feature type="transmembrane region" description="Helical" evidence="2">
    <location>
        <begin position="536"/>
        <end position="557"/>
    </location>
</feature>
<feature type="transmembrane region" description="Helical" evidence="2">
    <location>
        <begin position="378"/>
        <end position="398"/>
    </location>
</feature>
<keyword evidence="5" id="KW-1185">Reference proteome</keyword>
<keyword evidence="2" id="KW-0812">Transmembrane</keyword>
<dbReference type="EMBL" id="JAAGWH010000053">
    <property type="protein sequence ID" value="NEK96037.1"/>
    <property type="molecule type" value="Genomic_DNA"/>
</dbReference>
<evidence type="ECO:0000313" key="6">
    <source>
        <dbReference type="Proteomes" id="UP000471152"/>
    </source>
</evidence>
<protein>
    <submittedName>
        <fullName evidence="4">Uncharacterized protein</fullName>
    </submittedName>
</protein>
<reference evidence="4 6" key="2">
    <citation type="submission" date="2020-02" db="EMBL/GenBank/DDBJ databases">
        <title>The WGS of Modestobacter muralis DSM 100205.</title>
        <authorList>
            <person name="Jiang Z."/>
        </authorList>
    </citation>
    <scope>NUCLEOTIDE SEQUENCE [LARGE SCALE GENOMIC DNA]</scope>
    <source>
        <strain evidence="4 6">DSM 100205</strain>
    </source>
</reference>
<dbReference type="Proteomes" id="UP000468828">
    <property type="component" value="Unassembled WGS sequence"/>
</dbReference>
<proteinExistence type="predicted"/>
<dbReference type="RefSeq" id="WP_163612729.1">
    <property type="nucleotide sequence ID" value="NZ_JAAGWB010000055.1"/>
</dbReference>
<evidence type="ECO:0000256" key="1">
    <source>
        <dbReference type="SAM" id="MobiDB-lite"/>
    </source>
</evidence>
<feature type="transmembrane region" description="Helical" evidence="2">
    <location>
        <begin position="37"/>
        <end position="58"/>
    </location>
</feature>
<feature type="transmembrane region" description="Helical" evidence="2">
    <location>
        <begin position="243"/>
        <end position="267"/>
    </location>
</feature>
<reference evidence="3 5" key="1">
    <citation type="submission" date="2020-01" db="EMBL/GenBank/DDBJ databases">
        <title>the WGS Modestobacter muralis CPCC 204518.</title>
        <authorList>
            <person name="Jiang Z."/>
        </authorList>
    </citation>
    <scope>NUCLEOTIDE SEQUENCE [LARGE SCALE GENOMIC DNA]</scope>
    <source>
        <strain evidence="3 5">DSM 100205</strain>
    </source>
</reference>
<feature type="transmembrane region" description="Helical" evidence="2">
    <location>
        <begin position="92"/>
        <end position="113"/>
    </location>
</feature>
<feature type="transmembrane region" description="Helical" evidence="2">
    <location>
        <begin position="480"/>
        <end position="498"/>
    </location>
</feature>
<feature type="region of interest" description="Disordered" evidence="1">
    <location>
        <begin position="1"/>
        <end position="24"/>
    </location>
</feature>
<name>A0A6P0HBT3_9ACTN</name>